<reference evidence="8" key="1">
    <citation type="submission" date="2020-04" db="EMBL/GenBank/DDBJ databases">
        <title>Genome Assembly and Annotation of Botryosphaeria dothidea sdau 11-99, a Latent Pathogen of Apple Fruit Ring Rot in China.</title>
        <authorList>
            <person name="Yu C."/>
            <person name="Diao Y."/>
            <person name="Lu Q."/>
            <person name="Zhao J."/>
            <person name="Cui S."/>
            <person name="Peng C."/>
            <person name="He B."/>
            <person name="Liu H."/>
        </authorList>
    </citation>
    <scope>NUCLEOTIDE SEQUENCE [LARGE SCALE GENOMIC DNA]</scope>
    <source>
        <strain evidence="8">Sdau11-99</strain>
    </source>
</reference>
<feature type="transmembrane region" description="Helical" evidence="6">
    <location>
        <begin position="20"/>
        <end position="40"/>
    </location>
</feature>
<feature type="compositionally biased region" description="Low complexity" evidence="5">
    <location>
        <begin position="191"/>
        <end position="219"/>
    </location>
</feature>
<comment type="caution">
    <text evidence="8">The sequence shown here is derived from an EMBL/GenBank/DDBJ whole genome shotgun (WGS) entry which is preliminary data.</text>
</comment>
<dbReference type="GO" id="GO:0016020">
    <property type="term" value="C:membrane"/>
    <property type="evidence" value="ECO:0007669"/>
    <property type="project" value="UniProtKB-SubCell"/>
</dbReference>
<dbReference type="PANTHER" id="PTHR37451">
    <property type="entry name" value="MARVEL DOMAIN"/>
    <property type="match status" value="1"/>
</dbReference>
<name>A0A8H4IXT1_9PEZI</name>
<evidence type="ECO:0000313" key="9">
    <source>
        <dbReference type="Proteomes" id="UP000572817"/>
    </source>
</evidence>
<proteinExistence type="predicted"/>
<keyword evidence="4 6" id="KW-0472">Membrane</keyword>
<evidence type="ECO:0000256" key="1">
    <source>
        <dbReference type="ARBA" id="ARBA00004141"/>
    </source>
</evidence>
<evidence type="ECO:0000256" key="4">
    <source>
        <dbReference type="ARBA" id="ARBA00023136"/>
    </source>
</evidence>
<accession>A0A8H4IXT1</accession>
<evidence type="ECO:0000259" key="7">
    <source>
        <dbReference type="Pfam" id="PF01284"/>
    </source>
</evidence>
<dbReference type="OrthoDB" id="3798631at2759"/>
<feature type="domain" description="MARVEL" evidence="7">
    <location>
        <begin position="20"/>
        <end position="151"/>
    </location>
</feature>
<feature type="region of interest" description="Disordered" evidence="5">
    <location>
        <begin position="170"/>
        <end position="236"/>
    </location>
</feature>
<keyword evidence="2 6" id="KW-0812">Transmembrane</keyword>
<feature type="transmembrane region" description="Helical" evidence="6">
    <location>
        <begin position="91"/>
        <end position="111"/>
    </location>
</feature>
<evidence type="ECO:0000256" key="6">
    <source>
        <dbReference type="SAM" id="Phobius"/>
    </source>
</evidence>
<feature type="transmembrane region" description="Helical" evidence="6">
    <location>
        <begin position="52"/>
        <end position="71"/>
    </location>
</feature>
<keyword evidence="3 6" id="KW-1133">Transmembrane helix</keyword>
<gene>
    <name evidence="8" type="ORF">GTA08_BOTSDO02839</name>
</gene>
<dbReference type="Pfam" id="PF01284">
    <property type="entry name" value="MARVEL"/>
    <property type="match status" value="1"/>
</dbReference>
<dbReference type="InterPro" id="IPR008253">
    <property type="entry name" value="Marvel"/>
</dbReference>
<evidence type="ECO:0000313" key="8">
    <source>
        <dbReference type="EMBL" id="KAF4309181.1"/>
    </source>
</evidence>
<dbReference type="PANTHER" id="PTHR37451:SF4">
    <property type="entry name" value="MARVEL DOMAIN-CONTAINING PROTEIN"/>
    <property type="match status" value="1"/>
</dbReference>
<dbReference type="AlphaFoldDB" id="A0A8H4IXT1"/>
<evidence type="ECO:0000256" key="2">
    <source>
        <dbReference type="ARBA" id="ARBA00022692"/>
    </source>
</evidence>
<sequence>MAGIFGVRHNPVLLPTWFPAIRATQLFFALLIIGLTAYSLSMHSASPIHPALVLMIITAVLTVVPVFPLTIPLSKAVVHPVGTLVSDFFATLLWLSSLVALASYLRIYNYYRKVENIPFAPRAPRIARAWRCGVAACVFAAIELLLFLATLKIFAYYYHHHQVGTQPHTVLSFSSGPPPKDEPFALQHSSNTTAAPPATTNFAQQQPTHQQPQHSTSSPPVSPLQPTAHPAHNVPSITTTAATPTAAHPERTNATGAADAFASPHSRPDPYGPNQDPGYASPIIPDPETSSSSSSAAAAAVRASEKARPPYPVDEDEESGVVGKGRLV</sequence>
<feature type="compositionally biased region" description="Low complexity" evidence="5">
    <location>
        <begin position="290"/>
        <end position="302"/>
    </location>
</feature>
<protein>
    <recommendedName>
        <fullName evidence="7">MARVEL domain-containing protein</fullName>
    </recommendedName>
</protein>
<dbReference type="Proteomes" id="UP000572817">
    <property type="component" value="Unassembled WGS sequence"/>
</dbReference>
<feature type="transmembrane region" description="Helical" evidence="6">
    <location>
        <begin position="132"/>
        <end position="158"/>
    </location>
</feature>
<dbReference type="EMBL" id="WWBZ02000016">
    <property type="protein sequence ID" value="KAF4309181.1"/>
    <property type="molecule type" value="Genomic_DNA"/>
</dbReference>
<comment type="subcellular location">
    <subcellularLocation>
        <location evidence="1">Membrane</location>
        <topology evidence="1">Multi-pass membrane protein</topology>
    </subcellularLocation>
</comment>
<evidence type="ECO:0000256" key="5">
    <source>
        <dbReference type="SAM" id="MobiDB-lite"/>
    </source>
</evidence>
<evidence type="ECO:0000256" key="3">
    <source>
        <dbReference type="ARBA" id="ARBA00022989"/>
    </source>
</evidence>
<organism evidence="8 9">
    <name type="scientific">Botryosphaeria dothidea</name>
    <dbReference type="NCBI Taxonomy" id="55169"/>
    <lineage>
        <taxon>Eukaryota</taxon>
        <taxon>Fungi</taxon>
        <taxon>Dikarya</taxon>
        <taxon>Ascomycota</taxon>
        <taxon>Pezizomycotina</taxon>
        <taxon>Dothideomycetes</taxon>
        <taxon>Dothideomycetes incertae sedis</taxon>
        <taxon>Botryosphaeriales</taxon>
        <taxon>Botryosphaeriaceae</taxon>
        <taxon>Botryosphaeria</taxon>
    </lineage>
</organism>
<feature type="region of interest" description="Disordered" evidence="5">
    <location>
        <begin position="256"/>
        <end position="328"/>
    </location>
</feature>
<keyword evidence="9" id="KW-1185">Reference proteome</keyword>